<dbReference type="InterPro" id="IPR003718">
    <property type="entry name" value="OsmC/Ohr_fam"/>
</dbReference>
<dbReference type="InterPro" id="IPR015946">
    <property type="entry name" value="KH_dom-like_a/b"/>
</dbReference>
<name>A0A1D9LL65_9NEIS</name>
<dbReference type="AlphaFoldDB" id="A0A1D9LL65"/>
<dbReference type="InterPro" id="IPR052707">
    <property type="entry name" value="OsmC_Ohr_Peroxiredoxin"/>
</dbReference>
<dbReference type="GeneID" id="68843403"/>
<protein>
    <submittedName>
        <fullName evidence="1">Peroxiredoxin</fullName>
    </submittedName>
</protein>
<dbReference type="SUPFAM" id="SSF82784">
    <property type="entry name" value="OsmC-like"/>
    <property type="match status" value="1"/>
</dbReference>
<dbReference type="KEGG" id="cvc:BKX93_19565"/>
<dbReference type="EMBL" id="CP017707">
    <property type="protein sequence ID" value="AOZ51972.1"/>
    <property type="molecule type" value="Genomic_DNA"/>
</dbReference>
<accession>A0A1D9LL65</accession>
<gene>
    <name evidence="1" type="ORF">BKX93_19565</name>
</gene>
<evidence type="ECO:0000313" key="2">
    <source>
        <dbReference type="Proteomes" id="UP000178776"/>
    </source>
</evidence>
<sequence>MAQHQAEVIWRRGGQDFLDRRYSRKHVLRFDGGAEVPGSSAPEVVSPPYSDPAAVDPEEAFIASLSSCHMLWFLDIAARAGFRVDEYHDLAVGEMGKNAAGKAWVARVTLQPRTSFSGDKLPTQEDLERLHHAAHAECFIAHSVKTEVLCQPRLA</sequence>
<dbReference type="Gene3D" id="3.30.300.20">
    <property type="match status" value="1"/>
</dbReference>
<reference evidence="1 2" key="1">
    <citation type="submission" date="2016-10" db="EMBL/GenBank/DDBJ databases">
        <title>Chromobacterium muskegensis sp. nov., an insecticidal bacterium isolated from Sphagnum bogs.</title>
        <authorList>
            <person name="Sparks M.E."/>
            <person name="Blackburn M.B."/>
            <person name="Gundersen-Rindal D.E."/>
            <person name="Mitchell A."/>
            <person name="Farrar R."/>
            <person name="Kuhar D."/>
        </authorList>
    </citation>
    <scope>NUCLEOTIDE SEQUENCE [LARGE SCALE GENOMIC DNA]</scope>
    <source>
        <strain evidence="1 2">21-1</strain>
    </source>
</reference>
<proteinExistence type="predicted"/>
<dbReference type="Proteomes" id="UP000178776">
    <property type="component" value="Chromosome"/>
</dbReference>
<dbReference type="Pfam" id="PF02566">
    <property type="entry name" value="OsmC"/>
    <property type="match status" value="1"/>
</dbReference>
<dbReference type="PANTHER" id="PTHR42830">
    <property type="entry name" value="OSMOTICALLY INDUCIBLE FAMILY PROTEIN"/>
    <property type="match status" value="1"/>
</dbReference>
<dbReference type="STRING" id="1108595.BKX93_19565"/>
<evidence type="ECO:0000313" key="1">
    <source>
        <dbReference type="EMBL" id="AOZ51972.1"/>
    </source>
</evidence>
<dbReference type="RefSeq" id="WP_046168702.1">
    <property type="nucleotide sequence ID" value="NZ_CP017707.1"/>
</dbReference>
<organism evidence="1 2">
    <name type="scientific">Chromobacterium vaccinii</name>
    <dbReference type="NCBI Taxonomy" id="1108595"/>
    <lineage>
        <taxon>Bacteria</taxon>
        <taxon>Pseudomonadati</taxon>
        <taxon>Pseudomonadota</taxon>
        <taxon>Betaproteobacteria</taxon>
        <taxon>Neisseriales</taxon>
        <taxon>Chromobacteriaceae</taxon>
        <taxon>Chromobacterium</taxon>
    </lineage>
</organism>
<dbReference type="PANTHER" id="PTHR42830:SF2">
    <property type="entry name" value="OSMC_OHR FAMILY PROTEIN"/>
    <property type="match status" value="1"/>
</dbReference>
<dbReference type="InterPro" id="IPR036102">
    <property type="entry name" value="OsmC/Ohrsf"/>
</dbReference>